<dbReference type="InterPro" id="IPR017983">
    <property type="entry name" value="GPCR_2_secretin-like_CS"/>
</dbReference>
<dbReference type="PROSITE" id="PS00649">
    <property type="entry name" value="G_PROTEIN_RECEP_F2_1"/>
    <property type="match status" value="1"/>
</dbReference>
<protein>
    <submittedName>
        <fullName evidence="2 3">Calcitonin receptor</fullName>
    </submittedName>
</protein>
<dbReference type="Gene3D" id="4.10.1240.10">
    <property type="entry name" value="GPCR, family 2, extracellular hormone receptor domain"/>
    <property type="match status" value="1"/>
</dbReference>
<dbReference type="STRING" id="74873.A0A084W0G8"/>
<dbReference type="Pfam" id="PF02793">
    <property type="entry name" value="HRM"/>
    <property type="match status" value="1"/>
</dbReference>
<dbReference type="EMBL" id="KE525262">
    <property type="protein sequence ID" value="KFB43712.1"/>
    <property type="molecule type" value="Genomic_DNA"/>
</dbReference>
<keyword evidence="2" id="KW-0675">Receptor</keyword>
<dbReference type="InterPro" id="IPR036445">
    <property type="entry name" value="GPCR_2_extracell_dom_sf"/>
</dbReference>
<dbReference type="EMBL" id="ATLV01019122">
    <property type="status" value="NOT_ANNOTATED_CDS"/>
    <property type="molecule type" value="Genomic_DNA"/>
</dbReference>
<dbReference type="InterPro" id="IPR001879">
    <property type="entry name" value="GPCR_2_extracellular_dom"/>
</dbReference>
<organism evidence="2">
    <name type="scientific">Anopheles sinensis</name>
    <name type="common">Mosquito</name>
    <dbReference type="NCBI Taxonomy" id="74873"/>
    <lineage>
        <taxon>Eukaryota</taxon>
        <taxon>Metazoa</taxon>
        <taxon>Ecdysozoa</taxon>
        <taxon>Arthropoda</taxon>
        <taxon>Hexapoda</taxon>
        <taxon>Insecta</taxon>
        <taxon>Pterygota</taxon>
        <taxon>Neoptera</taxon>
        <taxon>Endopterygota</taxon>
        <taxon>Diptera</taxon>
        <taxon>Nematocera</taxon>
        <taxon>Culicoidea</taxon>
        <taxon>Culicidae</taxon>
        <taxon>Anophelinae</taxon>
        <taxon>Anopheles</taxon>
    </lineage>
</organism>
<feature type="domain" description="G-protein coupled receptors family 2 profile 1" evidence="1">
    <location>
        <begin position="62"/>
        <end position="121"/>
    </location>
</feature>
<evidence type="ECO:0000313" key="4">
    <source>
        <dbReference type="Proteomes" id="UP000030765"/>
    </source>
</evidence>
<reference evidence="3" key="2">
    <citation type="submission" date="2020-05" db="UniProtKB">
        <authorList>
            <consortium name="EnsemblMetazoa"/>
        </authorList>
    </citation>
    <scope>IDENTIFICATION</scope>
</reference>
<evidence type="ECO:0000259" key="1">
    <source>
        <dbReference type="PROSITE" id="PS50227"/>
    </source>
</evidence>
<proteinExistence type="predicted"/>
<sequence length="121" mass="13862">MIRDILEPMEANAGNANESLFTALDNIGGEGQTAGNGQDERIQFNRLEFESPADLMRHLYYTCLRSNVTEKPWELDDNEKFCPRRFDGWSCWEATPAGTVAENLCPKFVLGFDHRRLAYRT</sequence>
<keyword evidence="4" id="KW-1185">Reference proteome</keyword>
<reference evidence="2 4" key="1">
    <citation type="journal article" date="2014" name="BMC Genomics">
        <title>Genome sequence of Anopheles sinensis provides insight into genetics basis of mosquito competence for malaria parasites.</title>
        <authorList>
            <person name="Zhou D."/>
            <person name="Zhang D."/>
            <person name="Ding G."/>
            <person name="Shi L."/>
            <person name="Hou Q."/>
            <person name="Ye Y."/>
            <person name="Xu Y."/>
            <person name="Zhou H."/>
            <person name="Xiong C."/>
            <person name="Li S."/>
            <person name="Yu J."/>
            <person name="Hong S."/>
            <person name="Yu X."/>
            <person name="Zou P."/>
            <person name="Chen C."/>
            <person name="Chang X."/>
            <person name="Wang W."/>
            <person name="Lv Y."/>
            <person name="Sun Y."/>
            <person name="Ma L."/>
            <person name="Shen B."/>
            <person name="Zhu C."/>
        </authorList>
    </citation>
    <scope>NUCLEOTIDE SEQUENCE [LARGE SCALE GENOMIC DNA]</scope>
</reference>
<dbReference type="AlphaFoldDB" id="A0A084W0G8"/>
<dbReference type="VEuPathDB" id="VectorBase:ASIS003813"/>
<dbReference type="EnsemblMetazoa" id="ASIC011444-RA">
    <property type="protein sequence ID" value="ASIC011444-PA"/>
    <property type="gene ID" value="ASIC011444"/>
</dbReference>
<dbReference type="VEuPathDB" id="VectorBase:ASIC011444"/>
<evidence type="ECO:0000313" key="3">
    <source>
        <dbReference type="EnsemblMetazoa" id="ASIC011444-PA"/>
    </source>
</evidence>
<dbReference type="GO" id="GO:0016020">
    <property type="term" value="C:membrane"/>
    <property type="evidence" value="ECO:0007669"/>
    <property type="project" value="InterPro"/>
</dbReference>
<gene>
    <name evidence="2" type="ORF">ZHAS_00011444</name>
</gene>
<dbReference type="PROSITE" id="PS50227">
    <property type="entry name" value="G_PROTEIN_RECEP_F2_3"/>
    <property type="match status" value="1"/>
</dbReference>
<accession>A0A084W0G8</accession>
<dbReference type="OrthoDB" id="5967113at2759"/>
<dbReference type="GO" id="GO:0004930">
    <property type="term" value="F:G protein-coupled receptor activity"/>
    <property type="evidence" value="ECO:0007669"/>
    <property type="project" value="InterPro"/>
</dbReference>
<dbReference type="SUPFAM" id="SSF111418">
    <property type="entry name" value="Hormone receptor domain"/>
    <property type="match status" value="1"/>
</dbReference>
<evidence type="ECO:0000313" key="2">
    <source>
        <dbReference type="EMBL" id="KFB43712.1"/>
    </source>
</evidence>
<dbReference type="Proteomes" id="UP000030765">
    <property type="component" value="Unassembled WGS sequence"/>
</dbReference>
<name>A0A084W0G8_ANOSI</name>